<feature type="domain" description="SLH" evidence="4">
    <location>
        <begin position="848"/>
        <end position="906"/>
    </location>
</feature>
<dbReference type="Gene3D" id="3.30.1920.20">
    <property type="match status" value="2"/>
</dbReference>
<proteinExistence type="predicted"/>
<dbReference type="Pfam" id="PF00041">
    <property type="entry name" value="fn3"/>
    <property type="match status" value="1"/>
</dbReference>
<dbReference type="PROSITE" id="PS51272">
    <property type="entry name" value="SLH"/>
    <property type="match status" value="3"/>
</dbReference>
<dbReference type="RefSeq" id="WP_171654864.1">
    <property type="nucleotide sequence ID" value="NZ_WHOD01000100.1"/>
</dbReference>
<dbReference type="InterPro" id="IPR058094">
    <property type="entry name" value="Ig-like_OmpL47-like"/>
</dbReference>
<keyword evidence="6" id="KW-1185">Reference proteome</keyword>
<dbReference type="PANTHER" id="PTHR43308">
    <property type="entry name" value="OUTER MEMBRANE PROTEIN ALPHA-RELATED"/>
    <property type="match status" value="1"/>
</dbReference>
<evidence type="ECO:0000256" key="2">
    <source>
        <dbReference type="SAM" id="Phobius"/>
    </source>
</evidence>
<feature type="domain" description="SLH" evidence="4">
    <location>
        <begin position="907"/>
        <end position="970"/>
    </location>
</feature>
<feature type="region of interest" description="Disordered" evidence="1">
    <location>
        <begin position="788"/>
        <end position="824"/>
    </location>
</feature>
<feature type="transmembrane region" description="Helical" evidence="2">
    <location>
        <begin position="7"/>
        <end position="29"/>
    </location>
</feature>
<dbReference type="Proteomes" id="UP000641588">
    <property type="component" value="Unassembled WGS sequence"/>
</dbReference>
<dbReference type="CDD" id="cd00063">
    <property type="entry name" value="FN3"/>
    <property type="match status" value="1"/>
</dbReference>
<organism evidence="5 6">
    <name type="scientific">Paenibacillus foliorum</name>
    <dbReference type="NCBI Taxonomy" id="2654974"/>
    <lineage>
        <taxon>Bacteria</taxon>
        <taxon>Bacillati</taxon>
        <taxon>Bacillota</taxon>
        <taxon>Bacilli</taxon>
        <taxon>Bacillales</taxon>
        <taxon>Paenibacillaceae</taxon>
        <taxon>Paenibacillus</taxon>
    </lineage>
</organism>
<evidence type="ECO:0000256" key="1">
    <source>
        <dbReference type="SAM" id="MobiDB-lite"/>
    </source>
</evidence>
<dbReference type="Pfam" id="PF00395">
    <property type="entry name" value="SLH"/>
    <property type="match status" value="3"/>
</dbReference>
<dbReference type="Gene3D" id="2.60.40.10">
    <property type="entry name" value="Immunoglobulins"/>
    <property type="match status" value="2"/>
</dbReference>
<dbReference type="Gene3D" id="2.60.40.1080">
    <property type="match status" value="1"/>
</dbReference>
<dbReference type="SUPFAM" id="SSF49373">
    <property type="entry name" value="Invasin/intimin cell-adhesion fragments"/>
    <property type="match status" value="1"/>
</dbReference>
<dbReference type="InterPro" id="IPR013783">
    <property type="entry name" value="Ig-like_fold"/>
</dbReference>
<evidence type="ECO:0000313" key="5">
    <source>
        <dbReference type="EMBL" id="NOU96631.1"/>
    </source>
</evidence>
<sequence>MQYRKSLVVLSLYLMIISIFAPISAFAVVPSNDDIVLQTAKSALTIGYSSGDSSMSTTSNLTLPTIVNGVTVTWDSSNSTVIDNTGTVNRPAYLIGDATVVLTANLSYGSATPDSKIFVVKVVRIDPTDADLVAEVKGNLQIGYEDGDSEFYVTQNIIINSTGLGSTVDNITWSSDNHAVIPIPIPIPTPTPSTPFTVQIARSAAGNATVVLTATISKGTVLETKTFTLTVIAAVPARTPDQIVADTKTNLQIGYKEGDSSNHITQNIVLDSTGLRSTLDSLTWVIDTPQVISIAGTVTRPDVGQSTVTLTATFSKGGFQDSKVFTLTVIGRDTIPPVSTAALAGTVGPGGWYASGVTVTLNATDATVGDTIVTKYIITDSSGSNSPEIIYSAPFTINGDGHRTITYWSVDSTGNKEIDKTLVLKLDTTAPVSSVNLDGLTADSVIYQNGSVTLTFSSMDTLGSGVADIKYSLNGGPLTAIAQGAPLNITTAGEYNLSYYATDNVGNVETAQTRSFKVLAPIPNVTEAKYSATANSITLNWTNPNFEDFKHIVIRRGDGAEQMVTGNTYTDMNINPSTPYTYKLIVVDVNNVEASGIVVNAGTRPALKAPTGLTAIAGDRQAILSWNSVAGATNYKVYKGTAPGVYDVTPAITLNNGTSFNVTGLSNGTTYYFTVKASNESEDSPYSLEASGTPMNVPIAAPSLIGLALTPSTLSLQTGSSATTVAMATYSDNSTRDVTSNLFWTFSNTGVASISNGVVSAISAGTTVATATYGNQSVQLNITVTGYSSSRRGGSSSTNVTTPMTPTTPEASITPSTPAAPATPTDNGNLLKVISFLKDAIAQAKSNSVNIQLSDISNHWSKDTINLFMKLGVVTGYEDGSFRPNSSITRAEFATIMAKLFNVHSASSTSVLSDINNHWAKQAISALASQGIINGYEDGTFKPDMTITRAEIIAIISRLVDLNGATKGNAGTFTDIAGSWNAAQIKAASNAGIVEGRTASTFAPDASSTKAESLTIILRALDLNPEIKALLDQLK</sequence>
<dbReference type="InterPro" id="IPR051465">
    <property type="entry name" value="Cell_Envelope_Struct_Comp"/>
</dbReference>
<gene>
    <name evidence="5" type="ORF">GC093_25925</name>
</gene>
<comment type="caution">
    <text evidence="5">The sequence shown here is derived from an EMBL/GenBank/DDBJ whole genome shotgun (WGS) entry which is preliminary data.</text>
</comment>
<dbReference type="Pfam" id="PF20578">
    <property type="entry name" value="aBig_2"/>
    <property type="match status" value="3"/>
</dbReference>
<keyword evidence="2" id="KW-0472">Membrane</keyword>
<evidence type="ECO:0000313" key="6">
    <source>
        <dbReference type="Proteomes" id="UP000641588"/>
    </source>
</evidence>
<dbReference type="EMBL" id="WHOD01000100">
    <property type="protein sequence ID" value="NOU96631.1"/>
    <property type="molecule type" value="Genomic_DNA"/>
</dbReference>
<dbReference type="InterPro" id="IPR001119">
    <property type="entry name" value="SLH_dom"/>
</dbReference>
<dbReference type="PANTHER" id="PTHR43308:SF5">
    <property type="entry name" value="S-LAYER PROTEIN _ PEPTIDOGLYCAN ENDO-BETA-N-ACETYLGLUCOSAMINIDASE"/>
    <property type="match status" value="1"/>
</dbReference>
<dbReference type="SMART" id="SM00060">
    <property type="entry name" value="FN3"/>
    <property type="match status" value="2"/>
</dbReference>
<dbReference type="InterPro" id="IPR003961">
    <property type="entry name" value="FN3_dom"/>
</dbReference>
<dbReference type="InterPro" id="IPR003343">
    <property type="entry name" value="Big_2"/>
</dbReference>
<dbReference type="InterPro" id="IPR036116">
    <property type="entry name" value="FN3_sf"/>
</dbReference>
<feature type="domain" description="SLH" evidence="4">
    <location>
        <begin position="971"/>
        <end position="1031"/>
    </location>
</feature>
<dbReference type="InterPro" id="IPR008964">
    <property type="entry name" value="Invasin/intimin_cell_adhesion"/>
</dbReference>
<dbReference type="SMART" id="SM00635">
    <property type="entry name" value="BID_2"/>
    <property type="match status" value="1"/>
</dbReference>
<dbReference type="PROSITE" id="PS50853">
    <property type="entry name" value="FN3"/>
    <property type="match status" value="1"/>
</dbReference>
<reference evidence="5" key="1">
    <citation type="submission" date="2019-10" db="EMBL/GenBank/DDBJ databases">
        <title>Description of Paenibacillus glebae sp. nov.</title>
        <authorList>
            <person name="Carlier A."/>
            <person name="Qi S."/>
        </authorList>
    </citation>
    <scope>NUCLEOTIDE SEQUENCE</scope>
    <source>
        <strain evidence="5">LMG 31456</strain>
    </source>
</reference>
<dbReference type="AlphaFoldDB" id="A0A972H5A4"/>
<dbReference type="InterPro" id="IPR046780">
    <property type="entry name" value="aBig_2"/>
</dbReference>
<dbReference type="NCBIfam" id="NF047446">
    <property type="entry name" value="barrel_OmpL47"/>
    <property type="match status" value="1"/>
</dbReference>
<feature type="domain" description="Fibronectin type-III" evidence="3">
    <location>
        <begin position="606"/>
        <end position="698"/>
    </location>
</feature>
<protein>
    <submittedName>
        <fullName evidence="5">Uncharacterized protein</fullName>
    </submittedName>
</protein>
<name>A0A972H5A4_9BACL</name>
<evidence type="ECO:0000259" key="4">
    <source>
        <dbReference type="PROSITE" id="PS51272"/>
    </source>
</evidence>
<keyword evidence="2" id="KW-1133">Transmembrane helix</keyword>
<dbReference type="SUPFAM" id="SSF49265">
    <property type="entry name" value="Fibronectin type III"/>
    <property type="match status" value="1"/>
</dbReference>
<keyword evidence="2" id="KW-0812">Transmembrane</keyword>
<evidence type="ECO:0000259" key="3">
    <source>
        <dbReference type="PROSITE" id="PS50853"/>
    </source>
</evidence>
<accession>A0A972H5A4</accession>